<dbReference type="Proteomes" id="UP000887159">
    <property type="component" value="Unassembled WGS sequence"/>
</dbReference>
<evidence type="ECO:0000313" key="3">
    <source>
        <dbReference type="Proteomes" id="UP000887159"/>
    </source>
</evidence>
<feature type="domain" description="RNase H type-1" evidence="1">
    <location>
        <begin position="1"/>
        <end position="54"/>
    </location>
</feature>
<dbReference type="GO" id="GO:0004523">
    <property type="term" value="F:RNA-DNA hybrid ribonuclease activity"/>
    <property type="evidence" value="ECO:0007669"/>
    <property type="project" value="InterPro"/>
</dbReference>
<dbReference type="EMBL" id="BMAU01021051">
    <property type="protein sequence ID" value="GFX88293.1"/>
    <property type="molecule type" value="Genomic_DNA"/>
</dbReference>
<gene>
    <name evidence="2" type="primary">AVEN_17831_1</name>
    <name evidence="2" type="ORF">TNCV_1705141</name>
</gene>
<dbReference type="SUPFAM" id="SSF53098">
    <property type="entry name" value="Ribonuclease H-like"/>
    <property type="match status" value="1"/>
</dbReference>
<dbReference type="GO" id="GO:0003676">
    <property type="term" value="F:nucleic acid binding"/>
    <property type="evidence" value="ECO:0007669"/>
    <property type="project" value="InterPro"/>
</dbReference>
<comment type="caution">
    <text evidence="2">The sequence shown here is derived from an EMBL/GenBank/DDBJ whole genome shotgun (WGS) entry which is preliminary data.</text>
</comment>
<reference evidence="2" key="1">
    <citation type="submission" date="2020-08" db="EMBL/GenBank/DDBJ databases">
        <title>Multicomponent nature underlies the extraordinary mechanical properties of spider dragline silk.</title>
        <authorList>
            <person name="Kono N."/>
            <person name="Nakamura H."/>
            <person name="Mori M."/>
            <person name="Yoshida Y."/>
            <person name="Ohtoshi R."/>
            <person name="Malay A.D."/>
            <person name="Moran D.A.P."/>
            <person name="Tomita M."/>
            <person name="Numata K."/>
            <person name="Arakawa K."/>
        </authorList>
    </citation>
    <scope>NUCLEOTIDE SEQUENCE</scope>
</reference>
<protein>
    <submittedName>
        <fullName evidence="2">RNase H domain-containing protein</fullName>
    </submittedName>
</protein>
<name>A0A8X6UYH9_TRICX</name>
<dbReference type="PROSITE" id="PS50879">
    <property type="entry name" value="RNASE_H_1"/>
    <property type="match status" value="1"/>
</dbReference>
<dbReference type="AlphaFoldDB" id="A0A8X6UYH9"/>
<dbReference type="InterPro" id="IPR036397">
    <property type="entry name" value="RNaseH_sf"/>
</dbReference>
<keyword evidence="3" id="KW-1185">Reference proteome</keyword>
<accession>A0A8X6UYH9</accession>
<evidence type="ECO:0000259" key="1">
    <source>
        <dbReference type="PROSITE" id="PS50879"/>
    </source>
</evidence>
<proteinExistence type="predicted"/>
<organism evidence="2 3">
    <name type="scientific">Trichonephila clavipes</name>
    <name type="common">Golden silk orbweaver</name>
    <name type="synonym">Nephila clavipes</name>
    <dbReference type="NCBI Taxonomy" id="2585209"/>
    <lineage>
        <taxon>Eukaryota</taxon>
        <taxon>Metazoa</taxon>
        <taxon>Ecdysozoa</taxon>
        <taxon>Arthropoda</taxon>
        <taxon>Chelicerata</taxon>
        <taxon>Arachnida</taxon>
        <taxon>Araneae</taxon>
        <taxon>Araneomorphae</taxon>
        <taxon>Entelegynae</taxon>
        <taxon>Araneoidea</taxon>
        <taxon>Nephilidae</taxon>
        <taxon>Trichonephila</taxon>
    </lineage>
</organism>
<dbReference type="Gene3D" id="3.30.420.10">
    <property type="entry name" value="Ribonuclease H-like superfamily/Ribonuclease H"/>
    <property type="match status" value="1"/>
</dbReference>
<evidence type="ECO:0000313" key="2">
    <source>
        <dbReference type="EMBL" id="GFX88293.1"/>
    </source>
</evidence>
<dbReference type="InterPro" id="IPR012337">
    <property type="entry name" value="RNaseH-like_sf"/>
</dbReference>
<dbReference type="Pfam" id="PF00075">
    <property type="entry name" value="RNase_H"/>
    <property type="match status" value="1"/>
</dbReference>
<sequence>MANWHNVRDHTDTDLFKILKRLSLSCQIHFQWIPAHVNIAGNEIVDKIARAGVGETTTPAALLTYLKLFSKIKQRIRPFG</sequence>
<dbReference type="InterPro" id="IPR002156">
    <property type="entry name" value="RNaseH_domain"/>
</dbReference>